<name>A0A915DH75_9BILA</name>
<accession>A0A915DH75</accession>
<proteinExistence type="predicted"/>
<sequence length="221" mass="23831">MMQSSMHHQQQPHHHPNIGGTFGVGAGGMPVVAGGGPIMHHHPPGMHTENDSVWQDPDGSLKKWQRDTGTALWGDPTKHNEQSIQRWQQFTAVIDSPNSARGGSKPLLGWGDPLPPDEKASKSGNQTGTDAWKASNEPKEFGMPQRRNTGFEGLHQQQNEWEAPSTSSNMFPISSSLGAAPTIKHQSAPKVSLAEELSAMGLDDIAGNGQSRKPEVGTSLW</sequence>
<dbReference type="WBParaSite" id="jg19217">
    <property type="protein sequence ID" value="jg19217"/>
    <property type="gene ID" value="jg19217"/>
</dbReference>
<dbReference type="AlphaFoldDB" id="A0A915DH75"/>
<feature type="region of interest" description="Disordered" evidence="1">
    <location>
        <begin position="1"/>
        <end position="27"/>
    </location>
</feature>
<protein>
    <submittedName>
        <fullName evidence="3">Uncharacterized protein</fullName>
    </submittedName>
</protein>
<dbReference type="Proteomes" id="UP000887574">
    <property type="component" value="Unplaced"/>
</dbReference>
<evidence type="ECO:0000313" key="2">
    <source>
        <dbReference type="Proteomes" id="UP000887574"/>
    </source>
</evidence>
<evidence type="ECO:0000313" key="3">
    <source>
        <dbReference type="WBParaSite" id="jg19217"/>
    </source>
</evidence>
<reference evidence="3" key="1">
    <citation type="submission" date="2022-11" db="UniProtKB">
        <authorList>
            <consortium name="WormBaseParasite"/>
        </authorList>
    </citation>
    <scope>IDENTIFICATION</scope>
</reference>
<keyword evidence="2" id="KW-1185">Reference proteome</keyword>
<evidence type="ECO:0000256" key="1">
    <source>
        <dbReference type="SAM" id="MobiDB-lite"/>
    </source>
</evidence>
<feature type="region of interest" description="Disordered" evidence="1">
    <location>
        <begin position="202"/>
        <end position="221"/>
    </location>
</feature>
<feature type="region of interest" description="Disordered" evidence="1">
    <location>
        <begin position="97"/>
        <end position="149"/>
    </location>
</feature>
<organism evidence="2 3">
    <name type="scientific">Ditylenchus dipsaci</name>
    <dbReference type="NCBI Taxonomy" id="166011"/>
    <lineage>
        <taxon>Eukaryota</taxon>
        <taxon>Metazoa</taxon>
        <taxon>Ecdysozoa</taxon>
        <taxon>Nematoda</taxon>
        <taxon>Chromadorea</taxon>
        <taxon>Rhabditida</taxon>
        <taxon>Tylenchina</taxon>
        <taxon>Tylenchomorpha</taxon>
        <taxon>Sphaerularioidea</taxon>
        <taxon>Anguinidae</taxon>
        <taxon>Anguininae</taxon>
        <taxon>Ditylenchus</taxon>
    </lineage>
</organism>